<reference evidence="1 2" key="1">
    <citation type="journal article" date="2011" name="PLoS Pathog.">
        <title>Dynamic evolution of pathogenicity revealed by sequencing and comparative genomics of 19 Pseudomonas syringae isolates.</title>
        <authorList>
            <person name="Baltrus D.A."/>
            <person name="Nishimura M.T."/>
            <person name="Romanchuk A."/>
            <person name="Chang J.H."/>
            <person name="Mukhtar M.S."/>
            <person name="Cherkis K."/>
            <person name="Roach J."/>
            <person name="Grant S.R."/>
            <person name="Jones C.D."/>
            <person name="Dangl J.L."/>
        </authorList>
    </citation>
    <scope>NUCLEOTIDE SEQUENCE [LARGE SCALE GENOMIC DNA]</scope>
    <source>
        <strain evidence="1 2">1704B</strain>
    </source>
</reference>
<protein>
    <submittedName>
        <fullName evidence="1">Uncharacterized protein</fullName>
    </submittedName>
</protein>
<proteinExistence type="predicted"/>
<feature type="non-terminal residue" evidence="1">
    <location>
        <position position="1"/>
    </location>
</feature>
<dbReference type="Proteomes" id="UP000004986">
    <property type="component" value="Unassembled WGS sequence"/>
</dbReference>
<accession>F3GLD8</accession>
<sequence length="49" mass="5688">LKTGDPGFQFLDFLLLLRQGFALRRYAISLLLELAHLATQRRLDNSQRT</sequence>
<dbReference type="EMBL" id="AEAI01002605">
    <property type="protein sequence ID" value="EGH47891.1"/>
    <property type="molecule type" value="Genomic_DNA"/>
</dbReference>
<evidence type="ECO:0000313" key="1">
    <source>
        <dbReference type="EMBL" id="EGH47891.1"/>
    </source>
</evidence>
<evidence type="ECO:0000313" key="2">
    <source>
        <dbReference type="Proteomes" id="UP000004986"/>
    </source>
</evidence>
<dbReference type="AlphaFoldDB" id="F3GLD8"/>
<keyword evidence="2" id="KW-1185">Reference proteome</keyword>
<gene>
    <name evidence="1" type="ORF">PSYPI_38694</name>
</gene>
<dbReference type="HOGENOM" id="CLU_3129113_0_0_6"/>
<name>F3GLD8_PSESJ</name>
<organism evidence="1 2">
    <name type="scientific">Pseudomonas syringae pv. pisi str. 1704B</name>
    <dbReference type="NCBI Taxonomy" id="629263"/>
    <lineage>
        <taxon>Bacteria</taxon>
        <taxon>Pseudomonadati</taxon>
        <taxon>Pseudomonadota</taxon>
        <taxon>Gammaproteobacteria</taxon>
        <taxon>Pseudomonadales</taxon>
        <taxon>Pseudomonadaceae</taxon>
        <taxon>Pseudomonas</taxon>
        <taxon>Pseudomonas syringae</taxon>
    </lineage>
</organism>
<comment type="caution">
    <text evidence="1">The sequence shown here is derived from an EMBL/GenBank/DDBJ whole genome shotgun (WGS) entry which is preliminary data.</text>
</comment>